<comment type="caution">
    <text evidence="1">The sequence shown here is derived from an EMBL/GenBank/DDBJ whole genome shotgun (WGS) entry which is preliminary data.</text>
</comment>
<protein>
    <submittedName>
        <fullName evidence="1">Uncharacterized protein</fullName>
    </submittedName>
</protein>
<gene>
    <name evidence="1" type="ORF">SLEP1_g23875</name>
</gene>
<name>A0AAV5JJS4_9ROSI</name>
<organism evidence="1 2">
    <name type="scientific">Rubroshorea leprosula</name>
    <dbReference type="NCBI Taxonomy" id="152421"/>
    <lineage>
        <taxon>Eukaryota</taxon>
        <taxon>Viridiplantae</taxon>
        <taxon>Streptophyta</taxon>
        <taxon>Embryophyta</taxon>
        <taxon>Tracheophyta</taxon>
        <taxon>Spermatophyta</taxon>
        <taxon>Magnoliopsida</taxon>
        <taxon>eudicotyledons</taxon>
        <taxon>Gunneridae</taxon>
        <taxon>Pentapetalae</taxon>
        <taxon>rosids</taxon>
        <taxon>malvids</taxon>
        <taxon>Malvales</taxon>
        <taxon>Dipterocarpaceae</taxon>
        <taxon>Rubroshorea</taxon>
    </lineage>
</organism>
<reference evidence="1 2" key="1">
    <citation type="journal article" date="2021" name="Commun. Biol.">
        <title>The genome of Shorea leprosula (Dipterocarpaceae) highlights the ecological relevance of drought in aseasonal tropical rainforests.</title>
        <authorList>
            <person name="Ng K.K.S."/>
            <person name="Kobayashi M.J."/>
            <person name="Fawcett J.A."/>
            <person name="Hatakeyama M."/>
            <person name="Paape T."/>
            <person name="Ng C.H."/>
            <person name="Ang C.C."/>
            <person name="Tnah L.H."/>
            <person name="Lee C.T."/>
            <person name="Nishiyama T."/>
            <person name="Sese J."/>
            <person name="O'Brien M.J."/>
            <person name="Copetti D."/>
            <person name="Mohd Noor M.I."/>
            <person name="Ong R.C."/>
            <person name="Putra M."/>
            <person name="Sireger I.Z."/>
            <person name="Indrioko S."/>
            <person name="Kosugi Y."/>
            <person name="Izuno A."/>
            <person name="Isagi Y."/>
            <person name="Lee S.L."/>
            <person name="Shimizu K.K."/>
        </authorList>
    </citation>
    <scope>NUCLEOTIDE SEQUENCE [LARGE SCALE GENOMIC DNA]</scope>
    <source>
        <strain evidence="1">214</strain>
    </source>
</reference>
<proteinExistence type="predicted"/>
<evidence type="ECO:0000313" key="2">
    <source>
        <dbReference type="Proteomes" id="UP001054252"/>
    </source>
</evidence>
<dbReference type="AlphaFoldDB" id="A0AAV5JJS4"/>
<dbReference type="Proteomes" id="UP001054252">
    <property type="component" value="Unassembled WGS sequence"/>
</dbReference>
<accession>A0AAV5JJS4</accession>
<dbReference type="EMBL" id="BPVZ01000037">
    <property type="protein sequence ID" value="GKV12763.1"/>
    <property type="molecule type" value="Genomic_DNA"/>
</dbReference>
<evidence type="ECO:0000313" key="1">
    <source>
        <dbReference type="EMBL" id="GKV12763.1"/>
    </source>
</evidence>
<sequence>MGNYESTFLPLLLPSAFQKLNGSHRQHSGRQDLLPQAMSRFLLQRRQIRTSLEPETTSPPVFQVVISRRCQKTKREEQMIFVADLLLLLFSPSPAQISGCLQRSGVNREKDKIVITLSKQLPPFSYNFCRTT</sequence>
<keyword evidence="2" id="KW-1185">Reference proteome</keyword>